<evidence type="ECO:0000256" key="3">
    <source>
        <dbReference type="ARBA" id="ARBA00009759"/>
    </source>
</evidence>
<comment type="catalytic activity">
    <reaction evidence="11">
        <text>L-histidinol phosphate + H2O = L-histidinol + phosphate</text>
        <dbReference type="Rhea" id="RHEA:14465"/>
        <dbReference type="ChEBI" id="CHEBI:15377"/>
        <dbReference type="ChEBI" id="CHEBI:43474"/>
        <dbReference type="ChEBI" id="CHEBI:57699"/>
        <dbReference type="ChEBI" id="CHEBI:57980"/>
        <dbReference type="EC" id="3.1.3.15"/>
    </reaction>
</comment>
<dbReference type="GO" id="GO:0046872">
    <property type="term" value="F:metal ion binding"/>
    <property type="evidence" value="ECO:0007669"/>
    <property type="project" value="UniProtKB-KW"/>
</dbReference>
<evidence type="ECO:0000313" key="13">
    <source>
        <dbReference type="EMBL" id="CAJ1394733.1"/>
    </source>
</evidence>
<dbReference type="NCBIfam" id="TIGR02067">
    <property type="entry name" value="his_9_HisN"/>
    <property type="match status" value="1"/>
</dbReference>
<evidence type="ECO:0000256" key="9">
    <source>
        <dbReference type="ARBA" id="ARBA00023102"/>
    </source>
</evidence>
<evidence type="ECO:0000256" key="12">
    <source>
        <dbReference type="PIRSR" id="PIRSR600760-2"/>
    </source>
</evidence>
<reference evidence="13" key="1">
    <citation type="submission" date="2023-08" db="EMBL/GenBank/DDBJ databases">
        <authorList>
            <person name="Chen Y."/>
            <person name="Shah S."/>
            <person name="Dougan E. K."/>
            <person name="Thang M."/>
            <person name="Chan C."/>
        </authorList>
    </citation>
    <scope>NUCLEOTIDE SEQUENCE</scope>
</reference>
<dbReference type="Proteomes" id="UP001178507">
    <property type="component" value="Unassembled WGS sequence"/>
</dbReference>
<keyword evidence="5" id="KW-0028">Amino-acid biosynthesis</keyword>
<feature type="binding site" evidence="12">
    <location>
        <position position="90"/>
    </location>
    <ligand>
        <name>Mg(2+)</name>
        <dbReference type="ChEBI" id="CHEBI:18420"/>
        <label>2</label>
    </ligand>
</feature>
<dbReference type="PANTHER" id="PTHR43200:SF6">
    <property type="entry name" value="3'(2'),5'-BISPHOSPHATE NUCLEOTIDASE"/>
    <property type="match status" value="1"/>
</dbReference>
<keyword evidence="14" id="KW-1185">Reference proteome</keyword>
<feature type="binding site" evidence="12">
    <location>
        <position position="215"/>
    </location>
    <ligand>
        <name>Mg(2+)</name>
        <dbReference type="ChEBI" id="CHEBI:18420"/>
        <label>1</label>
        <note>catalytic</note>
    </ligand>
</feature>
<dbReference type="EMBL" id="CAUJNA010002935">
    <property type="protein sequence ID" value="CAJ1394733.1"/>
    <property type="molecule type" value="Genomic_DNA"/>
</dbReference>
<dbReference type="Gene3D" id="3.40.190.80">
    <property type="match status" value="1"/>
</dbReference>
<feature type="binding site" evidence="12">
    <location>
        <position position="93"/>
    </location>
    <ligand>
        <name>Mg(2+)</name>
        <dbReference type="ChEBI" id="CHEBI:18420"/>
        <label>2</label>
    </ligand>
</feature>
<feature type="binding site" evidence="12">
    <location>
        <position position="92"/>
    </location>
    <ligand>
        <name>Mg(2+)</name>
        <dbReference type="ChEBI" id="CHEBI:18420"/>
        <label>1</label>
        <note>catalytic</note>
    </ligand>
</feature>
<organism evidence="13 14">
    <name type="scientific">Effrenium voratum</name>
    <dbReference type="NCBI Taxonomy" id="2562239"/>
    <lineage>
        <taxon>Eukaryota</taxon>
        <taxon>Sar</taxon>
        <taxon>Alveolata</taxon>
        <taxon>Dinophyceae</taxon>
        <taxon>Suessiales</taxon>
        <taxon>Symbiodiniaceae</taxon>
        <taxon>Effrenium</taxon>
    </lineage>
</organism>
<comment type="pathway">
    <text evidence="2">Amino-acid biosynthesis; L-histidine biosynthesis; L-histidine from 5-phospho-alpha-D-ribose 1-diphosphate: step 8/9.</text>
</comment>
<dbReference type="GO" id="GO:0000105">
    <property type="term" value="P:L-histidine biosynthetic process"/>
    <property type="evidence" value="ECO:0007669"/>
    <property type="project" value="UniProtKB-KW"/>
</dbReference>
<dbReference type="InterPro" id="IPR051090">
    <property type="entry name" value="Inositol_monoP_superfamily"/>
</dbReference>
<comment type="cofactor">
    <cofactor evidence="1 12">
        <name>Mg(2+)</name>
        <dbReference type="ChEBI" id="CHEBI:18420"/>
    </cofactor>
</comment>
<evidence type="ECO:0000313" key="14">
    <source>
        <dbReference type="Proteomes" id="UP001178507"/>
    </source>
</evidence>
<evidence type="ECO:0000256" key="5">
    <source>
        <dbReference type="ARBA" id="ARBA00022605"/>
    </source>
</evidence>
<dbReference type="PROSITE" id="PS00629">
    <property type="entry name" value="IMP_1"/>
    <property type="match status" value="1"/>
</dbReference>
<evidence type="ECO:0000256" key="8">
    <source>
        <dbReference type="ARBA" id="ARBA00022842"/>
    </source>
</evidence>
<dbReference type="SUPFAM" id="SSF56655">
    <property type="entry name" value="Carbohydrate phosphatase"/>
    <property type="match status" value="1"/>
</dbReference>
<dbReference type="CDD" id="cd01641">
    <property type="entry name" value="Bacterial_IMPase_like_1"/>
    <property type="match status" value="1"/>
</dbReference>
<dbReference type="Pfam" id="PF00459">
    <property type="entry name" value="Inositol_P"/>
    <property type="match status" value="1"/>
</dbReference>
<comment type="similarity">
    <text evidence="3">Belongs to the inositol monophosphatase superfamily.</text>
</comment>
<keyword evidence="7" id="KW-0378">Hydrolase</keyword>
<evidence type="ECO:0000256" key="11">
    <source>
        <dbReference type="ARBA" id="ARBA00049158"/>
    </source>
</evidence>
<keyword evidence="6 12" id="KW-0479">Metal-binding</keyword>
<evidence type="ECO:0000256" key="6">
    <source>
        <dbReference type="ARBA" id="ARBA00022723"/>
    </source>
</evidence>
<evidence type="ECO:0000256" key="7">
    <source>
        <dbReference type="ARBA" id="ARBA00022801"/>
    </source>
</evidence>
<dbReference type="AlphaFoldDB" id="A0AA36N9Z9"/>
<dbReference type="FunFam" id="3.30.540.10:FF:000030">
    <property type="entry name" value="Inositol monophosphatase"/>
    <property type="match status" value="1"/>
</dbReference>
<evidence type="ECO:0000256" key="1">
    <source>
        <dbReference type="ARBA" id="ARBA00001946"/>
    </source>
</evidence>
<evidence type="ECO:0000256" key="4">
    <source>
        <dbReference type="ARBA" id="ARBA00013085"/>
    </source>
</evidence>
<accession>A0AA36N9Z9</accession>
<dbReference type="GO" id="GO:0004401">
    <property type="term" value="F:histidinol-phosphatase activity"/>
    <property type="evidence" value="ECO:0007669"/>
    <property type="project" value="UniProtKB-EC"/>
</dbReference>
<dbReference type="PRINTS" id="PR00377">
    <property type="entry name" value="IMPHPHTASES"/>
</dbReference>
<dbReference type="PANTHER" id="PTHR43200">
    <property type="entry name" value="PHOSPHATASE"/>
    <property type="match status" value="1"/>
</dbReference>
<sequence>MDVPTEFVSFAEKLADVAGEVILRYWRKPVEVESKLELHRPVAESPVTEADREAEQRMRELIEAQYPSHGIIGEEFGNVRAEAEFVWVLDPIDGTKSFITGKPLFGTLIALLRKGTPVLGVIDQCVLKERWVGANGQTVFNQRPVRAKGVRQLSEAMMYATTPHMFSPGLEQQRFLELLLLVKRPLYGCDCYAYGLVAAGFGADLVVEADLGIYDYCALVPVVTCAGGCMTDWQGKPLTLQSHEISRGRVVAAGNQELWKAAVAVLNKKVHLEISPSLLLGESWGTCLLRKI</sequence>
<protein>
    <recommendedName>
        <fullName evidence="4">histidinol-phosphatase</fullName>
        <ecNumber evidence="4">3.1.3.15</ecNumber>
    </recommendedName>
    <alternativeName>
        <fullName evidence="10">Histidinol-phosphate phosphatase</fullName>
    </alternativeName>
</protein>
<dbReference type="InterPro" id="IPR000760">
    <property type="entry name" value="Inositol_monophosphatase-like"/>
</dbReference>
<keyword evidence="9" id="KW-0368">Histidine biosynthesis</keyword>
<dbReference type="InterPro" id="IPR011809">
    <property type="entry name" value="His_9_proposed"/>
</dbReference>
<feature type="binding site" evidence="12">
    <location>
        <position position="74"/>
    </location>
    <ligand>
        <name>Mg(2+)</name>
        <dbReference type="ChEBI" id="CHEBI:18420"/>
        <label>1</label>
        <note>catalytic</note>
    </ligand>
</feature>
<keyword evidence="8 12" id="KW-0460">Magnesium</keyword>
<evidence type="ECO:0000256" key="2">
    <source>
        <dbReference type="ARBA" id="ARBA00004970"/>
    </source>
</evidence>
<comment type="caution">
    <text evidence="13">The sequence shown here is derived from an EMBL/GenBank/DDBJ whole genome shotgun (WGS) entry which is preliminary data.</text>
</comment>
<dbReference type="EC" id="3.1.3.15" evidence="4"/>
<proteinExistence type="inferred from homology"/>
<dbReference type="InterPro" id="IPR020583">
    <property type="entry name" value="Inositol_monoP_metal-BS"/>
</dbReference>
<name>A0AA36N9Z9_9DINO</name>
<evidence type="ECO:0000256" key="10">
    <source>
        <dbReference type="ARBA" id="ARBA00033209"/>
    </source>
</evidence>
<dbReference type="Gene3D" id="3.30.540.10">
    <property type="entry name" value="Fructose-1,6-Bisphosphatase, subunit A, domain 1"/>
    <property type="match status" value="1"/>
</dbReference>
<gene>
    <name evidence="13" type="ORF">EVOR1521_LOCUS19326</name>
</gene>